<feature type="transmembrane region" description="Helical" evidence="5">
    <location>
        <begin position="174"/>
        <end position="195"/>
    </location>
</feature>
<reference evidence="6" key="1">
    <citation type="submission" date="2018-07" db="EMBL/GenBank/DDBJ databases">
        <authorList>
            <person name="Quirk P.G."/>
            <person name="Krulwich T.A."/>
        </authorList>
    </citation>
    <scope>NUCLEOTIDE SEQUENCE</scope>
</reference>
<keyword evidence="2 5" id="KW-0812">Transmembrane</keyword>
<dbReference type="Gene3D" id="1.20.1250.20">
    <property type="entry name" value="MFS general substrate transporter like domains"/>
    <property type="match status" value="1"/>
</dbReference>
<dbReference type="GO" id="GO:0016020">
    <property type="term" value="C:membrane"/>
    <property type="evidence" value="ECO:0007669"/>
    <property type="project" value="UniProtKB-SubCell"/>
</dbReference>
<accession>A0A336MET8</accession>
<evidence type="ECO:0000256" key="3">
    <source>
        <dbReference type="ARBA" id="ARBA00022989"/>
    </source>
</evidence>
<evidence type="ECO:0000313" key="6">
    <source>
        <dbReference type="EMBL" id="SSX26837.1"/>
    </source>
</evidence>
<dbReference type="EMBL" id="UFQT01000739">
    <property type="protein sequence ID" value="SSX26837.1"/>
    <property type="molecule type" value="Genomic_DNA"/>
</dbReference>
<dbReference type="InterPro" id="IPR011701">
    <property type="entry name" value="MFS"/>
</dbReference>
<dbReference type="InterPro" id="IPR036259">
    <property type="entry name" value="MFS_trans_sf"/>
</dbReference>
<dbReference type="VEuPathDB" id="VectorBase:CSON013922"/>
<feature type="transmembrane region" description="Helical" evidence="5">
    <location>
        <begin position="415"/>
        <end position="437"/>
    </location>
</feature>
<evidence type="ECO:0000256" key="1">
    <source>
        <dbReference type="ARBA" id="ARBA00004141"/>
    </source>
</evidence>
<feature type="transmembrane region" description="Helical" evidence="5">
    <location>
        <begin position="444"/>
        <end position="462"/>
    </location>
</feature>
<sequence>MEGGGEYDGECAYETAPKPESKKKVEWHKVGRYILGMKMELCLFFFAFPIYINIIGLPLLPLEKACKINLKYPDNVCRNLNNGQLKESCVTISEFLELNKTEQEFVELIEEIGRENEIPRNDLAVLRDVCFVETEAQKLLLDVNQKRAPLGYLALIVIILAGPLGDKYNRKKPFLLLPMMGQLFSVLAYFISSYFQTTVPMEFHLYLEHIVTSLSGGYSLFLMGIFSFLAATTTEEERTFRFGVFSVFNAGLGIVIQPLAKPVFEGLGYVNLFLLGLLVHLCGCVYILFFIDEVPKQDSPSKPLPDSNKSGIDNAAFELTDQNQTSSVKKTDSVKNGDKEKEETETINKNILKECLDLFVSNFKVFQIPRPHSARKILLIIISCYLLLAFSNGEFEVAELFKRESWGWTTQFAFYNSYSTFIGFIGTLIVTALLVEVWKLADPILVMISLGCSIVAKPILAITKDFYIIYLATTIELFNSTKVIAIRSLISKVVAADELGRVYSVMSIIETLVNPLTSIIYNYVYAQTISSFPGLFYFMTVGIFAVVFIVYFKVNSLVRHFVKMQEKETPATENGIDSNENVQTSKV</sequence>
<feature type="transmembrane region" description="Helical" evidence="5">
    <location>
        <begin position="502"/>
        <end position="523"/>
    </location>
</feature>
<gene>
    <name evidence="6" type="primary">CSON013922</name>
</gene>
<dbReference type="SUPFAM" id="SSF103473">
    <property type="entry name" value="MFS general substrate transporter"/>
    <property type="match status" value="1"/>
</dbReference>
<feature type="transmembrane region" description="Helical" evidence="5">
    <location>
        <begin position="242"/>
        <end position="260"/>
    </location>
</feature>
<dbReference type="PANTHER" id="PTHR23507:SF1">
    <property type="entry name" value="FI18259P1-RELATED"/>
    <property type="match status" value="1"/>
</dbReference>
<feature type="transmembrane region" description="Helical" evidence="5">
    <location>
        <begin position="210"/>
        <end position="230"/>
    </location>
</feature>
<comment type="subcellular location">
    <subcellularLocation>
        <location evidence="1">Membrane</location>
        <topology evidence="1">Multi-pass membrane protein</topology>
    </subcellularLocation>
</comment>
<dbReference type="OMA" id="LIYGPLY"/>
<evidence type="ECO:0000256" key="2">
    <source>
        <dbReference type="ARBA" id="ARBA00022692"/>
    </source>
</evidence>
<name>A0A336MET8_CULSO</name>
<feature type="transmembrane region" description="Helical" evidence="5">
    <location>
        <begin position="377"/>
        <end position="395"/>
    </location>
</feature>
<evidence type="ECO:0000256" key="4">
    <source>
        <dbReference type="ARBA" id="ARBA00023136"/>
    </source>
</evidence>
<proteinExistence type="predicted"/>
<dbReference type="AlphaFoldDB" id="A0A336MET8"/>
<feature type="transmembrane region" description="Helical" evidence="5">
    <location>
        <begin position="41"/>
        <end position="60"/>
    </location>
</feature>
<organism evidence="6">
    <name type="scientific">Culicoides sonorensis</name>
    <name type="common">Biting midge</name>
    <dbReference type="NCBI Taxonomy" id="179676"/>
    <lineage>
        <taxon>Eukaryota</taxon>
        <taxon>Metazoa</taxon>
        <taxon>Ecdysozoa</taxon>
        <taxon>Arthropoda</taxon>
        <taxon>Hexapoda</taxon>
        <taxon>Insecta</taxon>
        <taxon>Pterygota</taxon>
        <taxon>Neoptera</taxon>
        <taxon>Endopterygota</taxon>
        <taxon>Diptera</taxon>
        <taxon>Nematocera</taxon>
        <taxon>Chironomoidea</taxon>
        <taxon>Ceratopogonidae</taxon>
        <taxon>Ceratopogoninae</taxon>
        <taxon>Culicoides</taxon>
        <taxon>Monoculicoides</taxon>
    </lineage>
</organism>
<keyword evidence="4 5" id="KW-0472">Membrane</keyword>
<dbReference type="Pfam" id="PF07690">
    <property type="entry name" value="MFS_1"/>
    <property type="match status" value="1"/>
</dbReference>
<protein>
    <submittedName>
        <fullName evidence="6">CSON013922 protein</fullName>
    </submittedName>
</protein>
<keyword evidence="3 5" id="KW-1133">Transmembrane helix</keyword>
<evidence type="ECO:0000256" key="5">
    <source>
        <dbReference type="SAM" id="Phobius"/>
    </source>
</evidence>
<dbReference type="GO" id="GO:0022857">
    <property type="term" value="F:transmembrane transporter activity"/>
    <property type="evidence" value="ECO:0007669"/>
    <property type="project" value="InterPro"/>
</dbReference>
<feature type="transmembrane region" description="Helical" evidence="5">
    <location>
        <begin position="535"/>
        <end position="554"/>
    </location>
</feature>
<feature type="transmembrane region" description="Helical" evidence="5">
    <location>
        <begin position="468"/>
        <end position="490"/>
    </location>
</feature>
<feature type="transmembrane region" description="Helical" evidence="5">
    <location>
        <begin position="272"/>
        <end position="291"/>
    </location>
</feature>
<dbReference type="PANTHER" id="PTHR23507">
    <property type="entry name" value="ZGC:174356"/>
    <property type="match status" value="1"/>
</dbReference>